<keyword evidence="10" id="KW-1185">Reference proteome</keyword>
<keyword evidence="5 7" id="KW-1133">Transmembrane helix</keyword>
<dbReference type="Proteomes" id="UP000250369">
    <property type="component" value="Unassembled WGS sequence"/>
</dbReference>
<dbReference type="AlphaFoldDB" id="A0A329MGN0"/>
<comment type="caution">
    <text evidence="9">The sequence shown here is derived from an EMBL/GenBank/DDBJ whole genome shotgun (WGS) entry which is preliminary data.</text>
</comment>
<keyword evidence="6 7" id="KW-0472">Membrane</keyword>
<evidence type="ECO:0000256" key="3">
    <source>
        <dbReference type="ARBA" id="ARBA00022475"/>
    </source>
</evidence>
<dbReference type="PANTHER" id="PTHR30151:SF38">
    <property type="entry name" value="ALIPHATIC SULFONATES TRANSPORT PERMEASE PROTEIN SSUC-RELATED"/>
    <property type="match status" value="1"/>
</dbReference>
<evidence type="ECO:0000256" key="7">
    <source>
        <dbReference type="RuleBase" id="RU363032"/>
    </source>
</evidence>
<dbReference type="FunFam" id="1.10.3720.10:FF:000003">
    <property type="entry name" value="Aliphatic sulfonate ABC transporter permease"/>
    <property type="match status" value="1"/>
</dbReference>
<feature type="domain" description="ABC transmembrane type-1" evidence="8">
    <location>
        <begin position="85"/>
        <end position="265"/>
    </location>
</feature>
<dbReference type="PANTHER" id="PTHR30151">
    <property type="entry name" value="ALKANE SULFONATE ABC TRANSPORTER-RELATED, MEMBRANE SUBUNIT"/>
    <property type="match status" value="1"/>
</dbReference>
<evidence type="ECO:0000259" key="8">
    <source>
        <dbReference type="PROSITE" id="PS50928"/>
    </source>
</evidence>
<evidence type="ECO:0000256" key="5">
    <source>
        <dbReference type="ARBA" id="ARBA00022989"/>
    </source>
</evidence>
<proteinExistence type="inferred from homology"/>
<dbReference type="PROSITE" id="PS50928">
    <property type="entry name" value="ABC_TM1"/>
    <property type="match status" value="1"/>
</dbReference>
<feature type="transmembrane region" description="Helical" evidence="7">
    <location>
        <begin position="92"/>
        <end position="113"/>
    </location>
</feature>
<dbReference type="CDD" id="cd06261">
    <property type="entry name" value="TM_PBP2"/>
    <property type="match status" value="1"/>
</dbReference>
<dbReference type="RefSeq" id="WP_113033395.1">
    <property type="nucleotide sequence ID" value="NZ_QMFB01000015.1"/>
</dbReference>
<dbReference type="InterPro" id="IPR035906">
    <property type="entry name" value="MetI-like_sf"/>
</dbReference>
<dbReference type="Gene3D" id="1.10.3720.10">
    <property type="entry name" value="MetI-like"/>
    <property type="match status" value="1"/>
</dbReference>
<feature type="transmembrane region" description="Helical" evidence="7">
    <location>
        <begin position="125"/>
        <end position="145"/>
    </location>
</feature>
<feature type="transmembrane region" description="Helical" evidence="7">
    <location>
        <begin position="242"/>
        <end position="261"/>
    </location>
</feature>
<accession>A0A329MGN0</accession>
<keyword evidence="2 7" id="KW-0813">Transport</keyword>
<sequence>MSDRAELLAAAAGRTGKSGRWRIGARGREWANRFLAGTAIPVLLLVLWQLAGDLKLISTVFLPTPYMIAAELGGLLQTGELASHLGISVGRAAAGFAIGGSLGLLLGIAAGLSRSTEQLIDPSVQMLRMVPHLAIAPLIILWFGFGETSKIAIIANGAFFPLYVNTVLGIRSVDNKLFEVASVLSFSRFKQIVRLILPAALPNILLGLRISLAVSWLGLVVAELIGSQSGIGFLINIGKQNGVTELIFVGIIIFAVVGKLIDSAVRLFERRWLQWRDTYEG</sequence>
<feature type="transmembrane region" description="Helical" evidence="7">
    <location>
        <begin position="151"/>
        <end position="171"/>
    </location>
</feature>
<reference evidence="9 10" key="1">
    <citation type="journal article" date="2009" name="Int. J. Syst. Evol. Microbiol.">
        <title>Paenibacillus contaminans sp. nov., isolated from a contaminated laboratory plate.</title>
        <authorList>
            <person name="Chou J.H."/>
            <person name="Lee J.H."/>
            <person name="Lin M.C."/>
            <person name="Chang P.S."/>
            <person name="Arun A.B."/>
            <person name="Young C.C."/>
            <person name="Chen W.M."/>
        </authorList>
    </citation>
    <scope>NUCLEOTIDE SEQUENCE [LARGE SCALE GENOMIC DNA]</scope>
    <source>
        <strain evidence="9 10">CKOBP-6</strain>
    </source>
</reference>
<protein>
    <submittedName>
        <fullName evidence="9">ABC transporter permease</fullName>
    </submittedName>
</protein>
<comment type="subcellular location">
    <subcellularLocation>
        <location evidence="1 7">Cell membrane</location>
        <topology evidence="1 7">Multi-pass membrane protein</topology>
    </subcellularLocation>
</comment>
<dbReference type="InterPro" id="IPR000515">
    <property type="entry name" value="MetI-like"/>
</dbReference>
<keyword evidence="4 7" id="KW-0812">Transmembrane</keyword>
<dbReference type="GO" id="GO:0005886">
    <property type="term" value="C:plasma membrane"/>
    <property type="evidence" value="ECO:0007669"/>
    <property type="project" value="UniProtKB-SubCell"/>
</dbReference>
<dbReference type="GO" id="GO:0042918">
    <property type="term" value="P:alkanesulfonate transmembrane transport"/>
    <property type="evidence" value="ECO:0007669"/>
    <property type="project" value="UniProtKB-ARBA"/>
</dbReference>
<evidence type="ECO:0000256" key="6">
    <source>
        <dbReference type="ARBA" id="ARBA00023136"/>
    </source>
</evidence>
<evidence type="ECO:0000256" key="2">
    <source>
        <dbReference type="ARBA" id="ARBA00022448"/>
    </source>
</evidence>
<evidence type="ECO:0000256" key="4">
    <source>
        <dbReference type="ARBA" id="ARBA00022692"/>
    </source>
</evidence>
<feature type="transmembrane region" description="Helical" evidence="7">
    <location>
        <begin position="192"/>
        <end position="222"/>
    </location>
</feature>
<dbReference type="EMBL" id="QMFB01000015">
    <property type="protein sequence ID" value="RAV18778.1"/>
    <property type="molecule type" value="Genomic_DNA"/>
</dbReference>
<gene>
    <name evidence="9" type="ORF">DQG23_23890</name>
</gene>
<feature type="transmembrane region" description="Helical" evidence="7">
    <location>
        <begin position="30"/>
        <end position="51"/>
    </location>
</feature>
<evidence type="ECO:0000313" key="10">
    <source>
        <dbReference type="Proteomes" id="UP000250369"/>
    </source>
</evidence>
<organism evidence="9 10">
    <name type="scientific">Paenibacillus contaminans</name>
    <dbReference type="NCBI Taxonomy" id="450362"/>
    <lineage>
        <taxon>Bacteria</taxon>
        <taxon>Bacillati</taxon>
        <taxon>Bacillota</taxon>
        <taxon>Bacilli</taxon>
        <taxon>Bacillales</taxon>
        <taxon>Paenibacillaceae</taxon>
        <taxon>Paenibacillus</taxon>
    </lineage>
</organism>
<dbReference type="SUPFAM" id="SSF161098">
    <property type="entry name" value="MetI-like"/>
    <property type="match status" value="1"/>
</dbReference>
<evidence type="ECO:0000256" key="1">
    <source>
        <dbReference type="ARBA" id="ARBA00004651"/>
    </source>
</evidence>
<comment type="similarity">
    <text evidence="7">Belongs to the binding-protein-dependent transport system permease family.</text>
</comment>
<dbReference type="OrthoDB" id="9804353at2"/>
<name>A0A329MGN0_9BACL</name>
<evidence type="ECO:0000313" key="9">
    <source>
        <dbReference type="EMBL" id="RAV18778.1"/>
    </source>
</evidence>
<keyword evidence="3" id="KW-1003">Cell membrane</keyword>
<dbReference type="Pfam" id="PF00528">
    <property type="entry name" value="BPD_transp_1"/>
    <property type="match status" value="1"/>
</dbReference>